<evidence type="ECO:0000313" key="4">
    <source>
        <dbReference type="Proteomes" id="UP000199608"/>
    </source>
</evidence>
<dbReference type="RefSeq" id="WP_245743222.1">
    <property type="nucleotide sequence ID" value="NZ_FNLL01000038.1"/>
</dbReference>
<dbReference type="GO" id="GO:0016491">
    <property type="term" value="F:oxidoreductase activity"/>
    <property type="evidence" value="ECO:0007669"/>
    <property type="project" value="UniProtKB-KW"/>
</dbReference>
<evidence type="ECO:0000259" key="2">
    <source>
        <dbReference type="Pfam" id="PF00248"/>
    </source>
</evidence>
<dbReference type="Gene3D" id="3.20.20.100">
    <property type="entry name" value="NADP-dependent oxidoreductase domain"/>
    <property type="match status" value="1"/>
</dbReference>
<dbReference type="SUPFAM" id="SSF51430">
    <property type="entry name" value="NAD(P)-linked oxidoreductase"/>
    <property type="match status" value="1"/>
</dbReference>
<dbReference type="InterPro" id="IPR023210">
    <property type="entry name" value="NADP_OxRdtase_dom"/>
</dbReference>
<dbReference type="InterPro" id="IPR050791">
    <property type="entry name" value="Aldo-Keto_reductase"/>
</dbReference>
<dbReference type="EMBL" id="FNLL01000038">
    <property type="protein sequence ID" value="SDU67207.1"/>
    <property type="molecule type" value="Genomic_DNA"/>
</dbReference>
<name>A0A1H2KER1_9BACT</name>
<dbReference type="PANTHER" id="PTHR43625:SF40">
    <property type="entry name" value="ALDO-KETO REDUCTASE YAKC [NADP(+)]"/>
    <property type="match status" value="1"/>
</dbReference>
<keyword evidence="1" id="KW-0560">Oxidoreductase</keyword>
<protein>
    <submittedName>
        <fullName evidence="3">Aldo/keto reductase family protein</fullName>
    </submittedName>
</protein>
<dbReference type="Proteomes" id="UP000199608">
    <property type="component" value="Unassembled WGS sequence"/>
</dbReference>
<dbReference type="InterPro" id="IPR036812">
    <property type="entry name" value="NAD(P)_OxRdtase_dom_sf"/>
</dbReference>
<dbReference type="PANTHER" id="PTHR43625">
    <property type="entry name" value="AFLATOXIN B1 ALDEHYDE REDUCTASE"/>
    <property type="match status" value="1"/>
</dbReference>
<accession>A0A1H2KER1</accession>
<sequence length="221" mass="25020">MEKVIIGQNGPEVSSVGLGCMGMSEFYGGTDDENSKKVILSALENGVTMIDTADTYGDGHNERLISDVIKKWGKRVCIATKFGIVRKPGSYEREICGRPQYVRQAVEKSLKRLDIETIDLYYIHRIDTTVPVEDTVGAMSDLVREGKIKYIGLSEASVKTVLKAHAVHPITCVQSEYSLFTRDVEDISNTCFKKKWYWTCIVQPSWTRFTNRKFNKRIYGT</sequence>
<reference evidence="4" key="1">
    <citation type="submission" date="2016-10" db="EMBL/GenBank/DDBJ databases">
        <authorList>
            <person name="Varghese N."/>
            <person name="Submissions S."/>
        </authorList>
    </citation>
    <scope>NUCLEOTIDE SEQUENCE [LARGE SCALE GENOMIC DNA]</scope>
    <source>
        <strain evidence="4">DSM 3384</strain>
    </source>
</reference>
<keyword evidence="4" id="KW-1185">Reference proteome</keyword>
<evidence type="ECO:0000313" key="3">
    <source>
        <dbReference type="EMBL" id="SDU67207.1"/>
    </source>
</evidence>
<dbReference type="AlphaFoldDB" id="A0A1H2KER1"/>
<organism evidence="3 4">
    <name type="scientific">Desulfobacula phenolica</name>
    <dbReference type="NCBI Taxonomy" id="90732"/>
    <lineage>
        <taxon>Bacteria</taxon>
        <taxon>Pseudomonadati</taxon>
        <taxon>Thermodesulfobacteriota</taxon>
        <taxon>Desulfobacteria</taxon>
        <taxon>Desulfobacterales</taxon>
        <taxon>Desulfobacteraceae</taxon>
        <taxon>Desulfobacula</taxon>
    </lineage>
</organism>
<dbReference type="Pfam" id="PF00248">
    <property type="entry name" value="Aldo_ket_red"/>
    <property type="match status" value="1"/>
</dbReference>
<dbReference type="PRINTS" id="PR00069">
    <property type="entry name" value="ALDKETRDTASE"/>
</dbReference>
<feature type="domain" description="NADP-dependent oxidoreductase" evidence="2">
    <location>
        <begin position="16"/>
        <end position="194"/>
    </location>
</feature>
<gene>
    <name evidence="3" type="ORF">SAMN04487931_1384</name>
</gene>
<dbReference type="GO" id="GO:0005737">
    <property type="term" value="C:cytoplasm"/>
    <property type="evidence" value="ECO:0007669"/>
    <property type="project" value="TreeGrafter"/>
</dbReference>
<evidence type="ECO:0000256" key="1">
    <source>
        <dbReference type="ARBA" id="ARBA00023002"/>
    </source>
</evidence>
<dbReference type="InterPro" id="IPR020471">
    <property type="entry name" value="AKR"/>
</dbReference>
<proteinExistence type="predicted"/>